<dbReference type="Gene3D" id="3.40.50.1820">
    <property type="entry name" value="alpha/beta hydrolase"/>
    <property type="match status" value="1"/>
</dbReference>
<evidence type="ECO:0000313" key="1">
    <source>
        <dbReference type="EMBL" id="GAK72782.1"/>
    </source>
</evidence>
<dbReference type="InterPro" id="IPR029058">
    <property type="entry name" value="AB_hydrolase_fold"/>
</dbReference>
<organism evidence="1 2">
    <name type="scientific">Agrobacterium rubi TR3 = NBRC 13261</name>
    <dbReference type="NCBI Taxonomy" id="1368415"/>
    <lineage>
        <taxon>Bacteria</taxon>
        <taxon>Pseudomonadati</taxon>
        <taxon>Pseudomonadota</taxon>
        <taxon>Alphaproteobacteria</taxon>
        <taxon>Hyphomicrobiales</taxon>
        <taxon>Rhizobiaceae</taxon>
        <taxon>Rhizobium/Agrobacterium group</taxon>
        <taxon>Agrobacterium</taxon>
    </lineage>
</organism>
<dbReference type="eggNOG" id="COG3545">
    <property type="taxonomic scope" value="Bacteria"/>
</dbReference>
<name>A0A081D1I6_9HYPH</name>
<dbReference type="AlphaFoldDB" id="A0A081D1I6"/>
<accession>A0A081D1I6</accession>
<dbReference type="InterPro" id="IPR010662">
    <property type="entry name" value="RBBP9/YdeN"/>
</dbReference>
<dbReference type="EMBL" id="BBJU01000028">
    <property type="protein sequence ID" value="GAK72782.1"/>
    <property type="molecule type" value="Genomic_DNA"/>
</dbReference>
<comment type="caution">
    <text evidence="1">The sequence shown here is derived from an EMBL/GenBank/DDBJ whole genome shotgun (WGS) entry which is preliminary data.</text>
</comment>
<sequence length="193" mass="20808">MCTTLIVPGLNGSGSDHWQHYWLQDDSGAGLVDQKNWQCPVLEDWLESFERALAKTDHAYVVAHSLGCILVANMAGRPLAAKIRGALLVAPAQLERVEALHPCIVSFGAAPIEPLPFPSVVIGSDNDPYMTTEELESASSLWGSTHINLGSVGHINVASGFGRWSQGYDLMDRLKGAGLPNQVSRVTDNRAFA</sequence>
<dbReference type="SUPFAM" id="SSF53474">
    <property type="entry name" value="alpha/beta-Hydrolases"/>
    <property type="match status" value="1"/>
</dbReference>
<gene>
    <name evidence="1" type="ORF">RRU01S_28_00250</name>
</gene>
<protein>
    <recommendedName>
        <fullName evidence="3">Hydrolase</fullName>
    </recommendedName>
</protein>
<dbReference type="Pfam" id="PF06821">
    <property type="entry name" value="Ser_hydrolase"/>
    <property type="match status" value="1"/>
</dbReference>
<proteinExistence type="predicted"/>
<dbReference type="RefSeq" id="WP_045232220.1">
    <property type="nucleotide sequence ID" value="NZ_BBJU01000028.1"/>
</dbReference>
<evidence type="ECO:0000313" key="2">
    <source>
        <dbReference type="Proteomes" id="UP000028701"/>
    </source>
</evidence>
<evidence type="ECO:0008006" key="3">
    <source>
        <dbReference type="Google" id="ProtNLM"/>
    </source>
</evidence>
<dbReference type="Proteomes" id="UP000028701">
    <property type="component" value="Unassembled WGS sequence"/>
</dbReference>
<dbReference type="GO" id="GO:0016787">
    <property type="term" value="F:hydrolase activity"/>
    <property type="evidence" value="ECO:0007669"/>
    <property type="project" value="InterPro"/>
</dbReference>
<dbReference type="OrthoDB" id="9804993at2"/>
<reference evidence="1 2" key="1">
    <citation type="submission" date="2014-08" db="EMBL/GenBank/DDBJ databases">
        <title>Whole genome shotgun sequence of Rhizobium rubi NBRC 13261.</title>
        <authorList>
            <person name="Katano-Makiyama Y."/>
            <person name="Hosoyama A."/>
            <person name="Hashimoto M."/>
            <person name="Hosoyama Y."/>
            <person name="Noguchi M."/>
            <person name="Tsuchikane K."/>
            <person name="Uohara A."/>
            <person name="Ohji S."/>
            <person name="Ichikawa N."/>
            <person name="Kimura A."/>
            <person name="Yamazoe A."/>
            <person name="Fujita N."/>
        </authorList>
    </citation>
    <scope>NUCLEOTIDE SEQUENCE [LARGE SCALE GENOMIC DNA]</scope>
    <source>
        <strain evidence="1 2">NBRC 13261</strain>
    </source>
</reference>